<dbReference type="OrthoDB" id="9792407at2"/>
<feature type="compositionally biased region" description="Basic and acidic residues" evidence="1">
    <location>
        <begin position="123"/>
        <end position="141"/>
    </location>
</feature>
<keyword evidence="2" id="KW-0378">Hydrolase</keyword>
<dbReference type="Proteomes" id="UP000294850">
    <property type="component" value="Unassembled WGS sequence"/>
</dbReference>
<reference evidence="2 3" key="1">
    <citation type="submission" date="2019-03" db="EMBL/GenBank/DDBJ databases">
        <title>Dyadobacter AR-3-6 sp. nov., isolated from arctic soil.</title>
        <authorList>
            <person name="Chaudhary D.K."/>
        </authorList>
    </citation>
    <scope>NUCLEOTIDE SEQUENCE [LARGE SCALE GENOMIC DNA]</scope>
    <source>
        <strain evidence="2 3">AR-3-6</strain>
    </source>
</reference>
<dbReference type="AlphaFoldDB" id="A0A4R5DTS6"/>
<dbReference type="RefSeq" id="WP_131956951.1">
    <property type="nucleotide sequence ID" value="NZ_SMFL01000002.1"/>
</dbReference>
<dbReference type="EMBL" id="SMFL01000002">
    <property type="protein sequence ID" value="TDE17187.1"/>
    <property type="molecule type" value="Genomic_DNA"/>
</dbReference>
<gene>
    <name evidence="2" type="ORF">E0F88_04625</name>
</gene>
<accession>A0A4R5DTS6</accession>
<keyword evidence="3" id="KW-1185">Reference proteome</keyword>
<dbReference type="SUPFAM" id="SSF55486">
    <property type="entry name" value="Metalloproteases ('zincins'), catalytic domain"/>
    <property type="match status" value="1"/>
</dbReference>
<evidence type="ECO:0000313" key="2">
    <source>
        <dbReference type="EMBL" id="TDE17187.1"/>
    </source>
</evidence>
<proteinExistence type="predicted"/>
<feature type="region of interest" description="Disordered" evidence="1">
    <location>
        <begin position="123"/>
        <end position="144"/>
    </location>
</feature>
<organism evidence="2 3">
    <name type="scientific">Dyadobacter psychrotolerans</name>
    <dbReference type="NCBI Taxonomy" id="2541721"/>
    <lineage>
        <taxon>Bacteria</taxon>
        <taxon>Pseudomonadati</taxon>
        <taxon>Bacteroidota</taxon>
        <taxon>Cytophagia</taxon>
        <taxon>Cytophagales</taxon>
        <taxon>Spirosomataceae</taxon>
        <taxon>Dyadobacter</taxon>
    </lineage>
</organism>
<name>A0A4R5DTS6_9BACT</name>
<sequence>MSIKNILNPLCISLLASGCLYGQVVRNDALIQSYADYTISAPPESLKADTSFYRKYCDAQGIPILSSDKTPDDALLVARDIVNYMLAKRTDIRESLVQKGARVLIIAFAEGEMDLPERRNWKKPARDDRRLTPGERDKYDKPGGIGSMDDRTYWNGRARGMGGTLTSCAEENLLGYPSTRYYGENILVHEFSHNIMGAIRTVDPEFYAEIGKAYEAARASGMYKGQYAINTKEEYWAEGSQWWFGSNFPFDDGNQHVLKGPNDLKNYDPVLYGLLEKVYRSERIPADVYGTLYN</sequence>
<dbReference type="PROSITE" id="PS51257">
    <property type="entry name" value="PROKAR_LIPOPROTEIN"/>
    <property type="match status" value="1"/>
</dbReference>
<dbReference type="GO" id="GO:0016787">
    <property type="term" value="F:hydrolase activity"/>
    <property type="evidence" value="ECO:0007669"/>
    <property type="project" value="UniProtKB-KW"/>
</dbReference>
<protein>
    <submittedName>
        <fullName evidence="2">Glycoside hydrolase</fullName>
    </submittedName>
</protein>
<comment type="caution">
    <text evidence="2">The sequence shown here is derived from an EMBL/GenBank/DDBJ whole genome shotgun (WGS) entry which is preliminary data.</text>
</comment>
<evidence type="ECO:0000313" key="3">
    <source>
        <dbReference type="Proteomes" id="UP000294850"/>
    </source>
</evidence>
<evidence type="ECO:0000256" key="1">
    <source>
        <dbReference type="SAM" id="MobiDB-lite"/>
    </source>
</evidence>